<protein>
    <submittedName>
        <fullName evidence="1">Uncharacterized protein</fullName>
    </submittedName>
</protein>
<gene>
    <name evidence="1" type="ORF">CHS0354_031250</name>
</gene>
<accession>A0AAE0SBL1</accession>
<dbReference type="EMBL" id="JAEAOA010001874">
    <property type="protein sequence ID" value="KAK3588995.1"/>
    <property type="molecule type" value="Genomic_DNA"/>
</dbReference>
<sequence>MEKMMCDERPPRCDHRYRFGSRNKEVKQDEFSRLSAIEPEQIINSEFERLPSDRKQIPSELQLHDFVIQVKNEFTKDGASRAFSTFKTDGDETFIDSTIDDKRASTIVNNLVEDSKDIFRVNFISEHVSEDGSTWIIPDKLDLVKESRRRNNVGMVDKNSKACIYIRNDKPCYNNAYLVAAVAYLLYSLNEPDIAARAPI</sequence>
<reference evidence="1" key="1">
    <citation type="journal article" date="2021" name="Genome Biol. Evol.">
        <title>A High-Quality Reference Genome for a Parasitic Bivalve with Doubly Uniparental Inheritance (Bivalvia: Unionida).</title>
        <authorList>
            <person name="Smith C.H."/>
        </authorList>
    </citation>
    <scope>NUCLEOTIDE SEQUENCE</scope>
    <source>
        <strain evidence="1">CHS0354</strain>
    </source>
</reference>
<comment type="caution">
    <text evidence="1">The sequence shown here is derived from an EMBL/GenBank/DDBJ whole genome shotgun (WGS) entry which is preliminary data.</text>
</comment>
<evidence type="ECO:0000313" key="1">
    <source>
        <dbReference type="EMBL" id="KAK3588995.1"/>
    </source>
</evidence>
<organism evidence="1 2">
    <name type="scientific">Potamilus streckersoni</name>
    <dbReference type="NCBI Taxonomy" id="2493646"/>
    <lineage>
        <taxon>Eukaryota</taxon>
        <taxon>Metazoa</taxon>
        <taxon>Spiralia</taxon>
        <taxon>Lophotrochozoa</taxon>
        <taxon>Mollusca</taxon>
        <taxon>Bivalvia</taxon>
        <taxon>Autobranchia</taxon>
        <taxon>Heteroconchia</taxon>
        <taxon>Palaeoheterodonta</taxon>
        <taxon>Unionida</taxon>
        <taxon>Unionoidea</taxon>
        <taxon>Unionidae</taxon>
        <taxon>Ambleminae</taxon>
        <taxon>Lampsilini</taxon>
        <taxon>Potamilus</taxon>
    </lineage>
</organism>
<reference evidence="1" key="3">
    <citation type="submission" date="2023-05" db="EMBL/GenBank/DDBJ databases">
        <authorList>
            <person name="Smith C.H."/>
        </authorList>
    </citation>
    <scope>NUCLEOTIDE SEQUENCE</scope>
    <source>
        <strain evidence="1">CHS0354</strain>
        <tissue evidence="1">Mantle</tissue>
    </source>
</reference>
<keyword evidence="2" id="KW-1185">Reference proteome</keyword>
<reference evidence="1" key="2">
    <citation type="journal article" date="2021" name="Genome Biol. Evol.">
        <title>Developing a high-quality reference genome for a parasitic bivalve with doubly uniparental inheritance (Bivalvia: Unionida).</title>
        <authorList>
            <person name="Smith C.H."/>
        </authorList>
    </citation>
    <scope>NUCLEOTIDE SEQUENCE</scope>
    <source>
        <strain evidence="1">CHS0354</strain>
        <tissue evidence="1">Mantle</tissue>
    </source>
</reference>
<dbReference type="Proteomes" id="UP001195483">
    <property type="component" value="Unassembled WGS sequence"/>
</dbReference>
<name>A0AAE0SBL1_9BIVA</name>
<dbReference type="AlphaFoldDB" id="A0AAE0SBL1"/>
<evidence type="ECO:0000313" key="2">
    <source>
        <dbReference type="Proteomes" id="UP001195483"/>
    </source>
</evidence>
<proteinExistence type="predicted"/>